<evidence type="ECO:0000313" key="2">
    <source>
        <dbReference type="EMBL" id="CAI9755589.1"/>
    </source>
</evidence>
<evidence type="ECO:0000259" key="1">
    <source>
        <dbReference type="Pfam" id="PF07059"/>
    </source>
</evidence>
<gene>
    <name evidence="2" type="ORF">FPE_LOCUS3020</name>
</gene>
<proteinExistence type="predicted"/>
<dbReference type="PANTHER" id="PTHR12136:SF91">
    <property type="entry name" value="PROTEIN ENHANCED DISEASE RESISTANCE 2-LIKE"/>
    <property type="match status" value="1"/>
</dbReference>
<dbReference type="AlphaFoldDB" id="A0AAD2DIT3"/>
<feature type="domain" description="Protein ENHANCED DISEASE RESISTANCE 2 C-terminal" evidence="1">
    <location>
        <begin position="78"/>
        <end position="168"/>
    </location>
</feature>
<feature type="domain" description="Protein ENHANCED DISEASE RESISTANCE 2 C-terminal" evidence="1">
    <location>
        <begin position="179"/>
        <end position="208"/>
    </location>
</feature>
<accession>A0AAD2DIT3</accession>
<dbReference type="InterPro" id="IPR009769">
    <property type="entry name" value="EDR2_C"/>
</dbReference>
<organism evidence="2 3">
    <name type="scientific">Fraxinus pennsylvanica</name>
    <dbReference type="NCBI Taxonomy" id="56036"/>
    <lineage>
        <taxon>Eukaryota</taxon>
        <taxon>Viridiplantae</taxon>
        <taxon>Streptophyta</taxon>
        <taxon>Embryophyta</taxon>
        <taxon>Tracheophyta</taxon>
        <taxon>Spermatophyta</taxon>
        <taxon>Magnoliopsida</taxon>
        <taxon>eudicotyledons</taxon>
        <taxon>Gunneridae</taxon>
        <taxon>Pentapetalae</taxon>
        <taxon>asterids</taxon>
        <taxon>lamiids</taxon>
        <taxon>Lamiales</taxon>
        <taxon>Oleaceae</taxon>
        <taxon>Oleeae</taxon>
        <taxon>Fraxinus</taxon>
    </lineage>
</organism>
<dbReference type="PANTHER" id="PTHR12136">
    <property type="entry name" value="ENHANCED DISEASE RESISTANCE-RELATED"/>
    <property type="match status" value="1"/>
</dbReference>
<reference evidence="2" key="1">
    <citation type="submission" date="2023-05" db="EMBL/GenBank/DDBJ databases">
        <authorList>
            <person name="Huff M."/>
        </authorList>
    </citation>
    <scope>NUCLEOTIDE SEQUENCE</scope>
</reference>
<dbReference type="Proteomes" id="UP000834106">
    <property type="component" value="Chromosome 2"/>
</dbReference>
<protein>
    <recommendedName>
        <fullName evidence="1">Protein ENHANCED DISEASE RESISTANCE 2 C-terminal domain-containing protein</fullName>
    </recommendedName>
</protein>
<dbReference type="EMBL" id="OU503037">
    <property type="protein sequence ID" value="CAI9755589.1"/>
    <property type="molecule type" value="Genomic_DNA"/>
</dbReference>
<dbReference type="Pfam" id="PF07059">
    <property type="entry name" value="EDR2_C"/>
    <property type="match status" value="2"/>
</dbReference>
<name>A0AAD2DIT3_9LAMI</name>
<sequence>MDRSQRIDECMAAVFYQSDVDEWGSYGEVSYKAILKQDTCSYQLAYARLCCCAYHLSSINAAESGCDRILAWIGTHKMPNGEVFSLRGPNYFAKKSKAPAGDWMLNPAGVDWVRSNSKLDHVLSRPDNRVMASLRSSKTPEKWSKIFIVAVNLQVPGWDHHSALSYCHGNFAPRSGIRHVDMGFLVESQSEEELPERLFGAVRICQIEMSSAAFVDSILTFL</sequence>
<evidence type="ECO:0000313" key="3">
    <source>
        <dbReference type="Proteomes" id="UP000834106"/>
    </source>
</evidence>
<dbReference type="InterPro" id="IPR045096">
    <property type="entry name" value="EDR2-like"/>
</dbReference>
<keyword evidence="3" id="KW-1185">Reference proteome</keyword>